<feature type="region of interest" description="Disordered" evidence="1">
    <location>
        <begin position="1"/>
        <end position="35"/>
    </location>
</feature>
<dbReference type="Proteomes" id="UP000652761">
    <property type="component" value="Unassembled WGS sequence"/>
</dbReference>
<reference evidence="2" key="1">
    <citation type="submission" date="2017-07" db="EMBL/GenBank/DDBJ databases">
        <title>Taro Niue Genome Assembly and Annotation.</title>
        <authorList>
            <person name="Atibalentja N."/>
            <person name="Keating K."/>
            <person name="Fields C.J."/>
        </authorList>
    </citation>
    <scope>NUCLEOTIDE SEQUENCE</scope>
    <source>
        <strain evidence="2">Niue_2</strain>
        <tissue evidence="2">Leaf</tissue>
    </source>
</reference>
<gene>
    <name evidence="2" type="ORF">Taro_001799</name>
</gene>
<organism evidence="2 3">
    <name type="scientific">Colocasia esculenta</name>
    <name type="common">Wild taro</name>
    <name type="synonym">Arum esculentum</name>
    <dbReference type="NCBI Taxonomy" id="4460"/>
    <lineage>
        <taxon>Eukaryota</taxon>
        <taxon>Viridiplantae</taxon>
        <taxon>Streptophyta</taxon>
        <taxon>Embryophyta</taxon>
        <taxon>Tracheophyta</taxon>
        <taxon>Spermatophyta</taxon>
        <taxon>Magnoliopsida</taxon>
        <taxon>Liliopsida</taxon>
        <taxon>Araceae</taxon>
        <taxon>Aroideae</taxon>
        <taxon>Colocasieae</taxon>
        <taxon>Colocasia</taxon>
    </lineage>
</organism>
<dbReference type="EMBL" id="NMUH01000039">
    <property type="protein sequence ID" value="MQL69509.1"/>
    <property type="molecule type" value="Genomic_DNA"/>
</dbReference>
<dbReference type="AlphaFoldDB" id="A0A843TLT5"/>
<keyword evidence="3" id="KW-1185">Reference proteome</keyword>
<evidence type="ECO:0000313" key="3">
    <source>
        <dbReference type="Proteomes" id="UP000652761"/>
    </source>
</evidence>
<accession>A0A843TLT5</accession>
<feature type="compositionally biased region" description="Low complexity" evidence="1">
    <location>
        <begin position="7"/>
        <end position="21"/>
    </location>
</feature>
<proteinExistence type="predicted"/>
<sequence length="124" mass="13275">MAGAHHSCPAPSDSSGSSSLPEKGRMIGCVDTRSGSVDTRGLPRTLFGLFWDSVSTLPQVVSTLVALPEQNTWSGSVDTRDSSQKLSGSNWDSVSTLDQVVLTLEGFPEHFLGCFGTVCRHYLK</sequence>
<evidence type="ECO:0000313" key="2">
    <source>
        <dbReference type="EMBL" id="MQL69509.1"/>
    </source>
</evidence>
<comment type="caution">
    <text evidence="2">The sequence shown here is derived from an EMBL/GenBank/DDBJ whole genome shotgun (WGS) entry which is preliminary data.</text>
</comment>
<protein>
    <submittedName>
        <fullName evidence="2">Uncharacterized protein</fullName>
    </submittedName>
</protein>
<name>A0A843TLT5_COLES</name>
<evidence type="ECO:0000256" key="1">
    <source>
        <dbReference type="SAM" id="MobiDB-lite"/>
    </source>
</evidence>